<evidence type="ECO:0000313" key="6">
    <source>
        <dbReference type="EMBL" id="ANN79501.1"/>
    </source>
</evidence>
<evidence type="ECO:0000256" key="4">
    <source>
        <dbReference type="SAM" id="Phobius"/>
    </source>
</evidence>
<dbReference type="PROSITE" id="PS00061">
    <property type="entry name" value="ADH_SHORT"/>
    <property type="match status" value="1"/>
</dbReference>
<organism evidence="6 7">
    <name type="scientific">Bordetella flabilis</name>
    <dbReference type="NCBI Taxonomy" id="463014"/>
    <lineage>
        <taxon>Bacteria</taxon>
        <taxon>Pseudomonadati</taxon>
        <taxon>Pseudomonadota</taxon>
        <taxon>Betaproteobacteria</taxon>
        <taxon>Burkholderiales</taxon>
        <taxon>Alcaligenaceae</taxon>
        <taxon>Bordetella</taxon>
    </lineage>
</organism>
<dbReference type="Proteomes" id="UP000091926">
    <property type="component" value="Chromosome"/>
</dbReference>
<keyword evidence="2" id="KW-0560">Oxidoreductase</keyword>
<dbReference type="SUPFAM" id="SSF51735">
    <property type="entry name" value="NAD(P)-binding Rossmann-fold domains"/>
    <property type="match status" value="1"/>
</dbReference>
<dbReference type="NCBIfam" id="NF005495">
    <property type="entry name" value="PRK07109.1"/>
    <property type="match status" value="1"/>
</dbReference>
<dbReference type="Gene3D" id="3.40.50.720">
    <property type="entry name" value="NAD(P)-binding Rossmann-like Domain"/>
    <property type="match status" value="1"/>
</dbReference>
<keyword evidence="4" id="KW-0812">Transmembrane</keyword>
<dbReference type="InterPro" id="IPR002347">
    <property type="entry name" value="SDR_fam"/>
</dbReference>
<evidence type="ECO:0000313" key="7">
    <source>
        <dbReference type="Proteomes" id="UP000091926"/>
    </source>
</evidence>
<dbReference type="InterPro" id="IPR036291">
    <property type="entry name" value="NAD(P)-bd_dom_sf"/>
</dbReference>
<protein>
    <submittedName>
        <fullName evidence="6">Short-chain dehydrogenase</fullName>
    </submittedName>
</protein>
<sequence>MHVPRIVVVTGASAGLGRAIAHAFAAEGADVALLARDAGALAAAAEEVRAYGVRALSIAVDVSDATAVEAAADRVETELGPIDTWVNNAMLTIFSPLSSVTPEEYTRVTAVTYLGYVYGTMAALRRMRARDHGVIVQVGSALAYRAIPLQSAYCGAKHGVRGFTDALRSELLHDRSKVHVTMVQMPALNTPQFDWAACRMPHAPRPVAPIYQPEVGARAVVWAARHRRRELFVGVSSIVAIVANKFFPGLIDRYLARTNYRAQQRQQAVSADRPDNLWQPVGDLHRTRGGFDAESTGHSTALWLSTHRTAVLGGALLVAGLLWSAASRPAGRRRLSRR</sequence>
<dbReference type="InterPro" id="IPR020904">
    <property type="entry name" value="Sc_DH/Rdtase_CS"/>
</dbReference>
<reference evidence="6 7" key="1">
    <citation type="submission" date="2016-06" db="EMBL/GenBank/DDBJ databases">
        <title>Complete genome sequences of Bordetella bronchialis and Bordetella flabilis.</title>
        <authorList>
            <person name="LiPuma J.J."/>
            <person name="Spilker T."/>
        </authorList>
    </citation>
    <scope>NUCLEOTIDE SEQUENCE [LARGE SCALE GENOMIC DNA]</scope>
    <source>
        <strain evidence="6 7">AU10664</strain>
    </source>
</reference>
<dbReference type="SMART" id="SM00822">
    <property type="entry name" value="PKS_KR"/>
    <property type="match status" value="1"/>
</dbReference>
<dbReference type="PANTHER" id="PTHR44196:SF1">
    <property type="entry name" value="DEHYDROGENASE_REDUCTASE SDR FAMILY MEMBER 7B"/>
    <property type="match status" value="1"/>
</dbReference>
<keyword evidence="7" id="KW-1185">Reference proteome</keyword>
<dbReference type="Pfam" id="PF00106">
    <property type="entry name" value="adh_short"/>
    <property type="match status" value="1"/>
</dbReference>
<dbReference type="PANTHER" id="PTHR44196">
    <property type="entry name" value="DEHYDROGENASE/REDUCTASE SDR FAMILY MEMBER 7B"/>
    <property type="match status" value="1"/>
</dbReference>
<name>A0A193GJB5_9BORD</name>
<evidence type="ECO:0000256" key="2">
    <source>
        <dbReference type="ARBA" id="ARBA00023002"/>
    </source>
</evidence>
<dbReference type="GO" id="GO:0016491">
    <property type="term" value="F:oxidoreductase activity"/>
    <property type="evidence" value="ECO:0007669"/>
    <property type="project" value="UniProtKB-KW"/>
</dbReference>
<proteinExistence type="inferred from homology"/>
<dbReference type="EMBL" id="CP016172">
    <property type="protein sequence ID" value="ANN79501.1"/>
    <property type="molecule type" value="Genomic_DNA"/>
</dbReference>
<dbReference type="PRINTS" id="PR00080">
    <property type="entry name" value="SDRFAMILY"/>
</dbReference>
<evidence type="ECO:0000256" key="1">
    <source>
        <dbReference type="ARBA" id="ARBA00006484"/>
    </source>
</evidence>
<evidence type="ECO:0000256" key="3">
    <source>
        <dbReference type="RuleBase" id="RU000363"/>
    </source>
</evidence>
<accession>A0A193GJB5</accession>
<dbReference type="STRING" id="463014.BAU07_22395"/>
<gene>
    <name evidence="6" type="ORF">BAU07_22395</name>
</gene>
<comment type="similarity">
    <text evidence="1 3">Belongs to the short-chain dehydrogenases/reductases (SDR) family.</text>
</comment>
<dbReference type="KEGG" id="bfz:BAU07_22395"/>
<dbReference type="GO" id="GO:0016020">
    <property type="term" value="C:membrane"/>
    <property type="evidence" value="ECO:0007669"/>
    <property type="project" value="TreeGrafter"/>
</dbReference>
<dbReference type="InterPro" id="IPR057326">
    <property type="entry name" value="KR_dom"/>
</dbReference>
<feature type="transmembrane region" description="Helical" evidence="4">
    <location>
        <begin position="310"/>
        <end position="330"/>
    </location>
</feature>
<feature type="transmembrane region" description="Helical" evidence="4">
    <location>
        <begin position="231"/>
        <end position="251"/>
    </location>
</feature>
<keyword evidence="4" id="KW-0472">Membrane</keyword>
<evidence type="ECO:0000259" key="5">
    <source>
        <dbReference type="SMART" id="SM00822"/>
    </source>
</evidence>
<dbReference type="PRINTS" id="PR00081">
    <property type="entry name" value="GDHRDH"/>
</dbReference>
<keyword evidence="4" id="KW-1133">Transmembrane helix</keyword>
<dbReference type="AlphaFoldDB" id="A0A193GJB5"/>
<feature type="domain" description="Ketoreductase" evidence="5">
    <location>
        <begin position="5"/>
        <end position="191"/>
    </location>
</feature>